<evidence type="ECO:0000313" key="1">
    <source>
        <dbReference type="EMBL" id="EGZ17034.1"/>
    </source>
</evidence>
<proteinExistence type="predicted"/>
<dbReference type="InterPro" id="IPR027417">
    <property type="entry name" value="P-loop_NTPase"/>
</dbReference>
<keyword evidence="2" id="KW-1185">Reference proteome</keyword>
<gene>
    <name evidence="1" type="ORF">PHYSODRAFT_360423</name>
</gene>
<sequence>MGTEVWYDLVEQSTRRRPKHTAAAIAQLADHETLLDDLRRKIHRDCLLTDVVAVNRLLVFETREAYDSHAEPLDADALVEGLGSSREKAVVVEIPDAKQPGATRAQEVVLSMAIDEPHAAAFQAYAIVAERLKRSEGVAAMEATLERVDQSGNGRFVVLENSSGTGKTQMAFNLTASGVFDVFYVLCTLPGDMEQSVYRSFRSRTMSFLACINFDVGVLREGSVAEFQTSIRLHLYAFIVAALRGDDSCQGEATRADVEEVLRQRQQRNAKPFVFFLDEFPRVGSLLTGQQRQLREKEIRSMRNVFRSFGLLVVTSSTNGTARTLQSVGERSRVTSEFGQRTPWCEVVPSLPTLAIRHADEQIPSEIMWIFQHSRPLFVESAWHYVEKNPYTGENAVDRLEYLTRMTAHLAPRFRAFKERRRPQEFELGQACLLIGSSYKVVDRCVDLVDSHFACFEEREPFELELSGAGRLLKKGKDWEGRCEFPQMEKDLLLYLTLTGGDHVQLPSRHWGCEAVLRPTKTPLYRILQHPFLDDPKNICRPSQASTCTRLSAQVSAAIGVASHVGGFYGVKLPAFLGRLLYELGVAERADTIVDFPPRRTTNGVEMDHSVNAVTVPFLSTPHTRWPEAFLETWKDSPAQFANLLCTPRSKLLDFEAKSTAENDQRILSGVVFDRCGAVSLKDLEGVLAGAPNSTIHLVVVKTLQKTYFTRRSSPADVAANADGEPGIAALHGLTLESAFSGTPAGLLENTKLQCAEFYRVTKESELQPFQELMEARSSVSSISHHDTRKENGAGRVVLFVEVGDWGQAKKRKLPANYELGEKLSKIRSYY</sequence>
<name>G4ZFE5_PHYSP</name>
<dbReference type="Proteomes" id="UP000002640">
    <property type="component" value="Unassembled WGS sequence"/>
</dbReference>
<dbReference type="AlphaFoldDB" id="G4ZFE5"/>
<accession>G4ZFE5</accession>
<reference evidence="1 2" key="1">
    <citation type="journal article" date="2006" name="Science">
        <title>Phytophthora genome sequences uncover evolutionary origins and mechanisms of pathogenesis.</title>
        <authorList>
            <person name="Tyler B.M."/>
            <person name="Tripathy S."/>
            <person name="Zhang X."/>
            <person name="Dehal P."/>
            <person name="Jiang R.H."/>
            <person name="Aerts A."/>
            <person name="Arredondo F.D."/>
            <person name="Baxter L."/>
            <person name="Bensasson D."/>
            <person name="Beynon J.L."/>
            <person name="Chapman J."/>
            <person name="Damasceno C.M."/>
            <person name="Dorrance A.E."/>
            <person name="Dou D."/>
            <person name="Dickerman A.W."/>
            <person name="Dubchak I.L."/>
            <person name="Garbelotto M."/>
            <person name="Gijzen M."/>
            <person name="Gordon S.G."/>
            <person name="Govers F."/>
            <person name="Grunwald N.J."/>
            <person name="Huang W."/>
            <person name="Ivors K.L."/>
            <person name="Jones R.W."/>
            <person name="Kamoun S."/>
            <person name="Krampis K."/>
            <person name="Lamour K.H."/>
            <person name="Lee M.K."/>
            <person name="McDonald W.H."/>
            <person name="Medina M."/>
            <person name="Meijer H.J."/>
            <person name="Nordberg E.K."/>
            <person name="Maclean D.J."/>
            <person name="Ospina-Giraldo M.D."/>
            <person name="Morris P.F."/>
            <person name="Phuntumart V."/>
            <person name="Putnam N.H."/>
            <person name="Rash S."/>
            <person name="Rose J.K."/>
            <person name="Sakihama Y."/>
            <person name="Salamov A.A."/>
            <person name="Savidor A."/>
            <person name="Scheuring C.F."/>
            <person name="Smith B.M."/>
            <person name="Sobral B.W."/>
            <person name="Terry A."/>
            <person name="Torto-Alalibo T.A."/>
            <person name="Win J."/>
            <person name="Xu Z."/>
            <person name="Zhang H."/>
            <person name="Grigoriev I.V."/>
            <person name="Rokhsar D.S."/>
            <person name="Boore J.L."/>
        </authorList>
    </citation>
    <scope>NUCLEOTIDE SEQUENCE [LARGE SCALE GENOMIC DNA]</scope>
    <source>
        <strain evidence="1 2">P6497</strain>
    </source>
</reference>
<dbReference type="InParanoid" id="G4ZFE5"/>
<evidence type="ECO:0000313" key="2">
    <source>
        <dbReference type="Proteomes" id="UP000002640"/>
    </source>
</evidence>
<protein>
    <submittedName>
        <fullName evidence="1">Uncharacterized protein</fullName>
    </submittedName>
</protein>
<dbReference type="Gene3D" id="3.40.50.300">
    <property type="entry name" value="P-loop containing nucleotide triphosphate hydrolases"/>
    <property type="match status" value="1"/>
</dbReference>
<dbReference type="RefSeq" id="XP_009526092.1">
    <property type="nucleotide sequence ID" value="XM_009527797.1"/>
</dbReference>
<dbReference type="EMBL" id="JH159154">
    <property type="protein sequence ID" value="EGZ17034.1"/>
    <property type="molecule type" value="Genomic_DNA"/>
</dbReference>
<dbReference type="KEGG" id="psoj:PHYSODRAFT_360423"/>
<dbReference type="GeneID" id="20650113"/>
<organism evidence="1 2">
    <name type="scientific">Phytophthora sojae (strain P6497)</name>
    <name type="common">Soybean stem and root rot agent</name>
    <name type="synonym">Phytophthora megasperma f. sp. glycines</name>
    <dbReference type="NCBI Taxonomy" id="1094619"/>
    <lineage>
        <taxon>Eukaryota</taxon>
        <taxon>Sar</taxon>
        <taxon>Stramenopiles</taxon>
        <taxon>Oomycota</taxon>
        <taxon>Peronosporomycetes</taxon>
        <taxon>Peronosporales</taxon>
        <taxon>Peronosporaceae</taxon>
        <taxon>Phytophthora</taxon>
    </lineage>
</organism>